<feature type="compositionally biased region" description="Polar residues" evidence="1">
    <location>
        <begin position="91"/>
        <end position="109"/>
    </location>
</feature>
<reference evidence="2" key="1">
    <citation type="submission" date="2020-08" db="EMBL/GenBank/DDBJ databases">
        <title>Multicomponent nature underlies the extraordinary mechanical properties of spider dragline silk.</title>
        <authorList>
            <person name="Kono N."/>
            <person name="Nakamura H."/>
            <person name="Mori M."/>
            <person name="Yoshida Y."/>
            <person name="Ohtoshi R."/>
            <person name="Malay A.D."/>
            <person name="Moran D.A.P."/>
            <person name="Tomita M."/>
            <person name="Numata K."/>
            <person name="Arakawa K."/>
        </authorList>
    </citation>
    <scope>NUCLEOTIDE SEQUENCE</scope>
</reference>
<dbReference type="Proteomes" id="UP000887013">
    <property type="component" value="Unassembled WGS sequence"/>
</dbReference>
<accession>A0A8X6IS63</accession>
<evidence type="ECO:0000313" key="2">
    <source>
        <dbReference type="EMBL" id="GFS56888.1"/>
    </source>
</evidence>
<protein>
    <submittedName>
        <fullName evidence="2">Uncharacterized protein</fullName>
    </submittedName>
</protein>
<name>A0A8X6IS63_NEPPI</name>
<sequence>MEKFCVSYKDAIREMIRLRDAYALWACKLSVALCKNEAEFHHAHAKLGKGLVSLTIGKSHLNVPIFKFPVSEAFLDRMIAKKKQHTKRKNLQNIKPPSDNKGISTSSKMAKQVPKKNLKRTLDAEEYQLPPKHRTIKECKAPLPTLPSALVQTITKFLFTLR</sequence>
<evidence type="ECO:0000256" key="1">
    <source>
        <dbReference type="SAM" id="MobiDB-lite"/>
    </source>
</evidence>
<organism evidence="2 3">
    <name type="scientific">Nephila pilipes</name>
    <name type="common">Giant wood spider</name>
    <name type="synonym">Nephila maculata</name>
    <dbReference type="NCBI Taxonomy" id="299642"/>
    <lineage>
        <taxon>Eukaryota</taxon>
        <taxon>Metazoa</taxon>
        <taxon>Ecdysozoa</taxon>
        <taxon>Arthropoda</taxon>
        <taxon>Chelicerata</taxon>
        <taxon>Arachnida</taxon>
        <taxon>Araneae</taxon>
        <taxon>Araneomorphae</taxon>
        <taxon>Entelegynae</taxon>
        <taxon>Araneoidea</taxon>
        <taxon>Nephilidae</taxon>
        <taxon>Nephila</taxon>
    </lineage>
</organism>
<feature type="region of interest" description="Disordered" evidence="1">
    <location>
        <begin position="85"/>
        <end position="117"/>
    </location>
</feature>
<gene>
    <name evidence="2" type="ORF">NPIL_395451</name>
</gene>
<comment type="caution">
    <text evidence="2">The sequence shown here is derived from an EMBL/GenBank/DDBJ whole genome shotgun (WGS) entry which is preliminary data.</text>
</comment>
<dbReference type="AlphaFoldDB" id="A0A8X6IS63"/>
<keyword evidence="3" id="KW-1185">Reference proteome</keyword>
<proteinExistence type="predicted"/>
<dbReference type="EMBL" id="BMAW01092770">
    <property type="protein sequence ID" value="GFS56888.1"/>
    <property type="molecule type" value="Genomic_DNA"/>
</dbReference>
<evidence type="ECO:0000313" key="3">
    <source>
        <dbReference type="Proteomes" id="UP000887013"/>
    </source>
</evidence>